<dbReference type="InterPro" id="IPR013783">
    <property type="entry name" value="Ig-like_fold"/>
</dbReference>
<dbReference type="SUPFAM" id="SSF49265">
    <property type="entry name" value="Fibronectin type III"/>
    <property type="match status" value="1"/>
</dbReference>
<protein>
    <submittedName>
        <fullName evidence="1">Interleukin-22 receptor subunit alpha-1-like</fullName>
    </submittedName>
</protein>
<dbReference type="EMBL" id="AYCK01005487">
    <property type="status" value="NOT_ANNOTATED_CDS"/>
    <property type="molecule type" value="Genomic_DNA"/>
</dbReference>
<dbReference type="InterPro" id="IPR050650">
    <property type="entry name" value="Type-II_Cytokine-TF_Rcpt"/>
</dbReference>
<dbReference type="GeneTree" id="ENSGT00940000174221"/>
<dbReference type="Ensembl" id="ENSPFOT00000006480.2">
    <property type="protein sequence ID" value="ENSPFOP00000006469.2"/>
    <property type="gene ID" value="ENSPFOG00000022130.1"/>
</dbReference>
<dbReference type="AlphaFoldDB" id="A0A087XL16"/>
<evidence type="ECO:0000313" key="2">
    <source>
        <dbReference type="Proteomes" id="UP000028760"/>
    </source>
</evidence>
<reference evidence="2" key="1">
    <citation type="submission" date="2013-10" db="EMBL/GenBank/DDBJ databases">
        <authorList>
            <person name="Schartl M."/>
            <person name="Warren W."/>
        </authorList>
    </citation>
    <scope>NUCLEOTIDE SEQUENCE [LARGE SCALE GENOMIC DNA]</scope>
    <source>
        <strain evidence="2">female</strain>
    </source>
</reference>
<organism evidence="1 2">
    <name type="scientific">Poecilia formosa</name>
    <name type="common">Amazon molly</name>
    <name type="synonym">Limia formosa</name>
    <dbReference type="NCBI Taxonomy" id="48698"/>
    <lineage>
        <taxon>Eukaryota</taxon>
        <taxon>Metazoa</taxon>
        <taxon>Chordata</taxon>
        <taxon>Craniata</taxon>
        <taxon>Vertebrata</taxon>
        <taxon>Euteleostomi</taxon>
        <taxon>Actinopterygii</taxon>
        <taxon>Neopterygii</taxon>
        <taxon>Teleostei</taxon>
        <taxon>Neoteleostei</taxon>
        <taxon>Acanthomorphata</taxon>
        <taxon>Ovalentaria</taxon>
        <taxon>Atherinomorphae</taxon>
        <taxon>Cyprinodontiformes</taxon>
        <taxon>Poeciliidae</taxon>
        <taxon>Poeciliinae</taxon>
        <taxon>Poecilia</taxon>
    </lineage>
</organism>
<dbReference type="PANTHER" id="PTHR20859">
    <property type="entry name" value="INTERFERON/INTERLEUKIN RECEPTOR"/>
    <property type="match status" value="1"/>
</dbReference>
<evidence type="ECO:0000313" key="1">
    <source>
        <dbReference type="Ensembl" id="ENSPFOP00000006469.2"/>
    </source>
</evidence>
<reference evidence="1" key="3">
    <citation type="submission" date="2025-09" db="UniProtKB">
        <authorList>
            <consortium name="Ensembl"/>
        </authorList>
    </citation>
    <scope>IDENTIFICATION</scope>
</reference>
<accession>A0A087XL16</accession>
<proteinExistence type="predicted"/>
<sequence length="119" mass="13090">KKMECQNITSLSCDLTAETPSVYDVYYKAKVMVNGSCHGITTSFNPLRNTVFGPPVLSIRTTASSLHVNITVPKGPNGKSIPNIINSTKNAVLEYTLKITRPQWAAQVSKMIITNFMLE</sequence>
<dbReference type="GO" id="GO:0004896">
    <property type="term" value="F:cytokine receptor activity"/>
    <property type="evidence" value="ECO:0007669"/>
    <property type="project" value="TreeGrafter"/>
</dbReference>
<dbReference type="Gene3D" id="2.60.40.10">
    <property type="entry name" value="Immunoglobulins"/>
    <property type="match status" value="1"/>
</dbReference>
<name>A0A087XL16_POEFO</name>
<dbReference type="Proteomes" id="UP000028760">
    <property type="component" value="Unassembled WGS sequence"/>
</dbReference>
<dbReference type="PANTHER" id="PTHR20859:SF53">
    <property type="entry name" value="INTERLEUKIN-22 RECEPTOR SUBUNIT ALPHA-1"/>
    <property type="match status" value="1"/>
</dbReference>
<dbReference type="GO" id="GO:0005886">
    <property type="term" value="C:plasma membrane"/>
    <property type="evidence" value="ECO:0007669"/>
    <property type="project" value="TreeGrafter"/>
</dbReference>
<keyword evidence="2" id="KW-1185">Reference proteome</keyword>
<reference evidence="1" key="2">
    <citation type="submission" date="2025-08" db="UniProtKB">
        <authorList>
            <consortium name="Ensembl"/>
        </authorList>
    </citation>
    <scope>IDENTIFICATION</scope>
</reference>
<dbReference type="InterPro" id="IPR036116">
    <property type="entry name" value="FN3_sf"/>
</dbReference>